<dbReference type="RefSeq" id="WP_013283186.1">
    <property type="nucleotide sequence ID" value="NC_014390.1"/>
</dbReference>
<dbReference type="EMBL" id="CP001813">
    <property type="protein sequence ID" value="ADL36538.1"/>
    <property type="molecule type" value="Genomic_DNA"/>
</dbReference>
<feature type="transmembrane region" description="Helical" evidence="1">
    <location>
        <begin position="39"/>
        <end position="62"/>
    </location>
</feature>
<proteinExistence type="predicted"/>
<keyword evidence="1" id="KW-0812">Transmembrane</keyword>
<feature type="transmembrane region" description="Helical" evidence="1">
    <location>
        <begin position="74"/>
        <end position="97"/>
    </location>
</feature>
<keyword evidence="1" id="KW-1133">Transmembrane helix</keyword>
<dbReference type="eggNOG" id="ENOG5030F66">
    <property type="taxonomic scope" value="Bacteria"/>
</dbReference>
<dbReference type="Proteomes" id="UP000001299">
    <property type="component" value="Plasmid pCY186"/>
</dbReference>
<evidence type="ECO:0000313" key="3">
    <source>
        <dbReference type="Proteomes" id="UP000001299"/>
    </source>
</evidence>
<sequence>MSSDAIYPRRLEDVVLLDGKDLDISDVAYALKKDCIKLFVGYVFALILSVSFLSCMIVFSNITFSDALSTLKAVIVMIILLAIAIFSVCGMVAVWRVRCKKAFRGIRGTCDNLIKSHSKYGNYTAYHCTTELCEHGIAFVNGFKQRAEIGEPIVYIRVFNHDFIYADKRSCERRI</sequence>
<keyword evidence="1" id="KW-0472">Membrane</keyword>
<organism evidence="2 3">
    <name type="scientific">Butyrivibrio proteoclasticus (strain ATCC 51982 / DSM 14932 / B316)</name>
    <name type="common">Clostridium proteoclasticum</name>
    <dbReference type="NCBI Taxonomy" id="515622"/>
    <lineage>
        <taxon>Bacteria</taxon>
        <taxon>Bacillati</taxon>
        <taxon>Bacillota</taxon>
        <taxon>Clostridia</taxon>
        <taxon>Lachnospirales</taxon>
        <taxon>Lachnospiraceae</taxon>
        <taxon>Butyrivibrio</taxon>
    </lineage>
</organism>
<dbReference type="AlphaFoldDB" id="E0S556"/>
<accession>E0S556</accession>
<keyword evidence="2" id="KW-0614">Plasmid</keyword>
<dbReference type="HOGENOM" id="CLU_1529822_0_0_9"/>
<gene>
    <name evidence="2" type="ordered locus">bpr_IV174</name>
</gene>
<dbReference type="KEGG" id="bpb:bpr_IV174"/>
<name>E0S556_BUTPB</name>
<evidence type="ECO:0000256" key="1">
    <source>
        <dbReference type="SAM" id="Phobius"/>
    </source>
</evidence>
<reference evidence="2 3" key="1">
    <citation type="journal article" date="2010" name="PLoS ONE">
        <title>The glycobiome of the rumen bacterium Butyrivibrio proteoclasticus B316(T) highlights adaptation to a polysaccharide-rich environment.</title>
        <authorList>
            <person name="Kelly W.J."/>
            <person name="Leahy S.C."/>
            <person name="Altermann E."/>
            <person name="Yeoman C.J."/>
            <person name="Dunne J.C."/>
            <person name="Kong Z."/>
            <person name="Pacheco D.M."/>
            <person name="Li D."/>
            <person name="Noel S.J."/>
            <person name="Moon C.D."/>
            <person name="Cookson A.L."/>
            <person name="Attwood G.T."/>
        </authorList>
    </citation>
    <scope>NUCLEOTIDE SEQUENCE [LARGE SCALE GENOMIC DNA]</scope>
    <source>
        <strain evidence="3">ATCC 51982 / DSM 14932 / B316</strain>
        <plasmid evidence="3">Plasmid pCY186</plasmid>
    </source>
</reference>
<evidence type="ECO:0000313" key="2">
    <source>
        <dbReference type="EMBL" id="ADL36538.1"/>
    </source>
</evidence>
<keyword evidence="3" id="KW-1185">Reference proteome</keyword>
<geneLocation type="plasmid" evidence="2 3">
    <name>pCY186</name>
</geneLocation>
<protein>
    <submittedName>
        <fullName evidence="2">Uncharacterized protein</fullName>
    </submittedName>
</protein>